<dbReference type="PANTHER" id="PTHR36445">
    <property type="entry name" value="GTP CYCLOHYDROLASE MPTA"/>
    <property type="match status" value="1"/>
</dbReference>
<organism evidence="4 5">
    <name type="scientific">Solirubrobacter pauli</name>
    <dbReference type="NCBI Taxonomy" id="166793"/>
    <lineage>
        <taxon>Bacteria</taxon>
        <taxon>Bacillati</taxon>
        <taxon>Actinomycetota</taxon>
        <taxon>Thermoleophilia</taxon>
        <taxon>Solirubrobacterales</taxon>
        <taxon>Solirubrobacteraceae</taxon>
        <taxon>Solirubrobacter</taxon>
    </lineage>
</organism>
<dbReference type="GO" id="GO:0046872">
    <property type="term" value="F:metal ion binding"/>
    <property type="evidence" value="ECO:0007669"/>
    <property type="project" value="UniProtKB-KW"/>
</dbReference>
<keyword evidence="2 4" id="KW-0378">Hydrolase</keyword>
<dbReference type="Proteomes" id="UP000278962">
    <property type="component" value="Unassembled WGS sequence"/>
</dbReference>
<dbReference type="PANTHER" id="PTHR36445:SF1">
    <property type="entry name" value="GTP CYCLOHYDROLASE MPTA"/>
    <property type="match status" value="1"/>
</dbReference>
<keyword evidence="5" id="KW-1185">Reference proteome</keyword>
<evidence type="ECO:0000256" key="2">
    <source>
        <dbReference type="ARBA" id="ARBA00022801"/>
    </source>
</evidence>
<dbReference type="OrthoDB" id="9774824at2"/>
<gene>
    <name evidence="4" type="ORF">C8N24_3045</name>
</gene>
<dbReference type="InterPro" id="IPR003801">
    <property type="entry name" value="GTP_cyclohydrolase_FolE2/MptA"/>
</dbReference>
<protein>
    <submittedName>
        <fullName evidence="4">GTP cyclohydrolase I/GTP cyclohydrolase-4</fullName>
    </submittedName>
</protein>
<keyword evidence="3" id="KW-0408">Iron</keyword>
<evidence type="ECO:0000313" key="4">
    <source>
        <dbReference type="EMBL" id="RKQ93185.1"/>
    </source>
</evidence>
<dbReference type="Pfam" id="PF02649">
    <property type="entry name" value="GCHY-1"/>
    <property type="match status" value="1"/>
</dbReference>
<dbReference type="RefSeq" id="WP_121251071.1">
    <property type="nucleotide sequence ID" value="NZ_RBIL01000001.1"/>
</dbReference>
<dbReference type="EMBL" id="RBIL01000001">
    <property type="protein sequence ID" value="RKQ93185.1"/>
    <property type="molecule type" value="Genomic_DNA"/>
</dbReference>
<evidence type="ECO:0000256" key="1">
    <source>
        <dbReference type="ARBA" id="ARBA00022723"/>
    </source>
</evidence>
<dbReference type="NCBIfam" id="TIGR00294">
    <property type="entry name" value="GTP cyclohydrolase MptA"/>
    <property type="match status" value="1"/>
</dbReference>
<proteinExistence type="inferred from homology"/>
<sequence length="327" mass="36258">MTLPFEDVQSTVPSLSLSLSRVGVTNVEKVIRIRANGSEQLFSARLDCFVDLGPRQKGAHMSRFEEVVNDAIGEVVLGESAFRAETLAAHIAEQVRDRQGARRAEVHIEARYPEHKSAPVSGIKTQEIYSLLGAAVASEAGTRRLIGVRAQGMTACPCAQILVQARSHERLVEDGFSEDEIRRIFEAVPVATHNQRGLGTLHIGCPEDCQTDIDATELVQIVEDSMSSEIYELMKRTDEGAVVEKAHRRPRFVEDCVREMIKGVVDRFGDLSDRHFVSARQENLETIHQHNVQAERFGLLGGIRSEIATGDHSAHHVSLREWLDGAH</sequence>
<accession>A0A660LG81</accession>
<dbReference type="Gene3D" id="3.10.270.10">
    <property type="entry name" value="Urate Oxidase"/>
    <property type="match status" value="1"/>
</dbReference>
<evidence type="ECO:0000256" key="3">
    <source>
        <dbReference type="ARBA" id="ARBA00023004"/>
    </source>
</evidence>
<comment type="caution">
    <text evidence="4">The sequence shown here is derived from an EMBL/GenBank/DDBJ whole genome shotgun (WGS) entry which is preliminary data.</text>
</comment>
<evidence type="ECO:0000313" key="5">
    <source>
        <dbReference type="Proteomes" id="UP000278962"/>
    </source>
</evidence>
<dbReference type="GO" id="GO:0003934">
    <property type="term" value="F:GTP cyclohydrolase I activity"/>
    <property type="evidence" value="ECO:0007669"/>
    <property type="project" value="InterPro"/>
</dbReference>
<dbReference type="AlphaFoldDB" id="A0A660LG81"/>
<dbReference type="HAMAP" id="MF_01527_A">
    <property type="entry name" value="GTP_cyclohydrol_A"/>
    <property type="match status" value="1"/>
</dbReference>
<keyword evidence="1" id="KW-0479">Metal-binding</keyword>
<reference evidence="4 5" key="1">
    <citation type="submission" date="2018-10" db="EMBL/GenBank/DDBJ databases">
        <title>Genomic Encyclopedia of Archaeal and Bacterial Type Strains, Phase II (KMG-II): from individual species to whole genera.</title>
        <authorList>
            <person name="Goeker M."/>
        </authorList>
    </citation>
    <scope>NUCLEOTIDE SEQUENCE [LARGE SCALE GENOMIC DNA]</scope>
    <source>
        <strain evidence="4 5">DSM 14954</strain>
    </source>
</reference>
<name>A0A660LG81_9ACTN</name>
<dbReference type="InterPro" id="IPR022840">
    <property type="entry name" value="GTP_cyclohydrolase_MptA"/>
</dbReference>